<reference evidence="9 10" key="1">
    <citation type="submission" date="2021-12" db="EMBL/GenBank/DDBJ databases">
        <title>High titer production of polyol ester of fatty acids by Rhodotorula paludigena BS15 towards product separation-free biomass refinery.</title>
        <authorList>
            <person name="Mano J."/>
            <person name="Ono H."/>
            <person name="Tanaka T."/>
            <person name="Naito K."/>
            <person name="Sushida H."/>
            <person name="Ike M."/>
            <person name="Tokuyasu K."/>
            <person name="Kitaoka M."/>
        </authorList>
    </citation>
    <scope>NUCLEOTIDE SEQUENCE [LARGE SCALE GENOMIC DNA]</scope>
    <source>
        <strain evidence="9 10">BS15</strain>
    </source>
</reference>
<keyword evidence="5" id="KW-0406">Ion transport</keyword>
<dbReference type="InterPro" id="IPR017969">
    <property type="entry name" value="Heavy-metal-associated_CS"/>
</dbReference>
<evidence type="ECO:0000256" key="5">
    <source>
        <dbReference type="ARBA" id="ARBA00023065"/>
    </source>
</evidence>
<dbReference type="InterPro" id="IPR006121">
    <property type="entry name" value="HMA_dom"/>
</dbReference>
<evidence type="ECO:0000256" key="6">
    <source>
        <dbReference type="ARBA" id="ARBA00023186"/>
    </source>
</evidence>
<organism evidence="9 10">
    <name type="scientific">Rhodotorula paludigena</name>
    <dbReference type="NCBI Taxonomy" id="86838"/>
    <lineage>
        <taxon>Eukaryota</taxon>
        <taxon>Fungi</taxon>
        <taxon>Dikarya</taxon>
        <taxon>Basidiomycota</taxon>
        <taxon>Pucciniomycotina</taxon>
        <taxon>Microbotryomycetes</taxon>
        <taxon>Sporidiobolales</taxon>
        <taxon>Sporidiobolaceae</taxon>
        <taxon>Rhodotorula</taxon>
    </lineage>
</organism>
<dbReference type="PANTHER" id="PTHR46365">
    <property type="entry name" value="COPPER TRANSPORT PROTEIN ATOX1"/>
    <property type="match status" value="1"/>
</dbReference>
<keyword evidence="3" id="KW-0187">Copper transport</keyword>
<dbReference type="InterPro" id="IPR051881">
    <property type="entry name" value="Copper_transport_ATOX1-like"/>
</dbReference>
<protein>
    <recommendedName>
        <fullName evidence="8">HMA domain-containing protein</fullName>
    </recommendedName>
</protein>
<evidence type="ECO:0000256" key="4">
    <source>
        <dbReference type="ARBA" id="ARBA00023008"/>
    </source>
</evidence>
<dbReference type="Pfam" id="PF00403">
    <property type="entry name" value="HMA"/>
    <property type="match status" value="1"/>
</dbReference>
<comment type="similarity">
    <text evidence="7">Belongs to the ATX1 family.</text>
</comment>
<evidence type="ECO:0000259" key="8">
    <source>
        <dbReference type="PROSITE" id="PS50846"/>
    </source>
</evidence>
<gene>
    <name evidence="9" type="ORF">Rhopal_003667-T1</name>
</gene>
<evidence type="ECO:0000256" key="2">
    <source>
        <dbReference type="ARBA" id="ARBA00022723"/>
    </source>
</evidence>
<dbReference type="Proteomes" id="UP001342314">
    <property type="component" value="Unassembled WGS sequence"/>
</dbReference>
<dbReference type="PANTHER" id="PTHR46365:SF1">
    <property type="entry name" value="COPPER TRANSPORT PROTEIN ATOX1"/>
    <property type="match status" value="1"/>
</dbReference>
<dbReference type="GO" id="GO:0006825">
    <property type="term" value="P:copper ion transport"/>
    <property type="evidence" value="ECO:0007669"/>
    <property type="project" value="UniProtKB-KW"/>
</dbReference>
<dbReference type="PROSITE" id="PS50846">
    <property type="entry name" value="HMA_2"/>
    <property type="match status" value="1"/>
</dbReference>
<accession>A0AAV5GLB9</accession>
<proteinExistence type="inferred from homology"/>
<dbReference type="GO" id="GO:0005829">
    <property type="term" value="C:cytosol"/>
    <property type="evidence" value="ECO:0007669"/>
    <property type="project" value="TreeGrafter"/>
</dbReference>
<dbReference type="GO" id="GO:0016531">
    <property type="term" value="F:copper chaperone activity"/>
    <property type="evidence" value="ECO:0007669"/>
    <property type="project" value="TreeGrafter"/>
</dbReference>
<evidence type="ECO:0000313" key="10">
    <source>
        <dbReference type="Proteomes" id="UP001342314"/>
    </source>
</evidence>
<evidence type="ECO:0000256" key="7">
    <source>
        <dbReference type="ARBA" id="ARBA00038171"/>
    </source>
</evidence>
<keyword evidence="2" id="KW-0479">Metal-binding</keyword>
<dbReference type="Gene3D" id="3.30.70.100">
    <property type="match status" value="1"/>
</dbReference>
<feature type="domain" description="HMA" evidence="8">
    <location>
        <begin position="3"/>
        <end position="66"/>
    </location>
</feature>
<evidence type="ECO:0000313" key="9">
    <source>
        <dbReference type="EMBL" id="GJN90655.1"/>
    </source>
</evidence>
<comment type="caution">
    <text evidence="9">The sequence shown here is derived from an EMBL/GenBank/DDBJ whole genome shotgun (WGS) entry which is preliminary data.</text>
</comment>
<keyword evidence="1" id="KW-0813">Transport</keyword>
<dbReference type="GO" id="GO:0046872">
    <property type="term" value="F:metal ion binding"/>
    <property type="evidence" value="ECO:0007669"/>
    <property type="project" value="UniProtKB-KW"/>
</dbReference>
<sequence length="73" mass="7859">MAESTYKFNVKMTCSGCSGAIDRVLTKAPEVSSHDISLDKQEVLVKTSLSYDEIHAKIAKTGKQILSGAKVEA</sequence>
<dbReference type="SUPFAM" id="SSF55008">
    <property type="entry name" value="HMA, heavy metal-associated domain"/>
    <property type="match status" value="1"/>
</dbReference>
<evidence type="ECO:0000256" key="1">
    <source>
        <dbReference type="ARBA" id="ARBA00022448"/>
    </source>
</evidence>
<evidence type="ECO:0000256" key="3">
    <source>
        <dbReference type="ARBA" id="ARBA00022796"/>
    </source>
</evidence>
<dbReference type="FunFam" id="3.30.70.100:FF:000008">
    <property type="entry name" value="Copper transport protein ATOX1"/>
    <property type="match status" value="1"/>
</dbReference>
<dbReference type="EMBL" id="BQKY01000007">
    <property type="protein sequence ID" value="GJN90655.1"/>
    <property type="molecule type" value="Genomic_DNA"/>
</dbReference>
<dbReference type="CDD" id="cd00371">
    <property type="entry name" value="HMA"/>
    <property type="match status" value="1"/>
</dbReference>
<dbReference type="InterPro" id="IPR036163">
    <property type="entry name" value="HMA_dom_sf"/>
</dbReference>
<keyword evidence="6" id="KW-0143">Chaperone</keyword>
<keyword evidence="4" id="KW-0186">Copper</keyword>
<name>A0AAV5GLB9_9BASI</name>
<dbReference type="PROSITE" id="PS01047">
    <property type="entry name" value="HMA_1"/>
    <property type="match status" value="1"/>
</dbReference>
<keyword evidence="10" id="KW-1185">Reference proteome</keyword>
<dbReference type="AlphaFoldDB" id="A0AAV5GLB9"/>